<comment type="similarity">
    <text evidence="1">Belongs to the SorC transcriptional regulatory family.</text>
</comment>
<feature type="domain" description="Sugar-binding" evidence="5">
    <location>
        <begin position="67"/>
        <end position="318"/>
    </location>
</feature>
<evidence type="ECO:0000313" key="6">
    <source>
        <dbReference type="EMBL" id="GIM27500.1"/>
    </source>
</evidence>
<gene>
    <name evidence="6" type="ORF">CPJCM30710_01660</name>
</gene>
<evidence type="ECO:0000256" key="2">
    <source>
        <dbReference type="ARBA" id="ARBA00023015"/>
    </source>
</evidence>
<accession>A0A919RW01</accession>
<dbReference type="InterPro" id="IPR007324">
    <property type="entry name" value="Sugar-bd_dom_put"/>
</dbReference>
<dbReference type="Proteomes" id="UP000679179">
    <property type="component" value="Unassembled WGS sequence"/>
</dbReference>
<evidence type="ECO:0000256" key="4">
    <source>
        <dbReference type="ARBA" id="ARBA00023163"/>
    </source>
</evidence>
<dbReference type="SUPFAM" id="SSF100950">
    <property type="entry name" value="NagB/RpiA/CoA transferase-like"/>
    <property type="match status" value="1"/>
</dbReference>
<keyword evidence="4" id="KW-0804">Transcription</keyword>
<evidence type="ECO:0000313" key="7">
    <source>
        <dbReference type="Proteomes" id="UP000679179"/>
    </source>
</evidence>
<dbReference type="RefSeq" id="WP_212902258.1">
    <property type="nucleotide sequence ID" value="NZ_BOPZ01000001.1"/>
</dbReference>
<dbReference type="AlphaFoldDB" id="A0A919RW01"/>
<dbReference type="PANTHER" id="PTHR34294:SF1">
    <property type="entry name" value="TRANSCRIPTIONAL REGULATOR LSRR"/>
    <property type="match status" value="1"/>
</dbReference>
<organism evidence="6 7">
    <name type="scientific">Clostridium polyendosporum</name>
    <dbReference type="NCBI Taxonomy" id="69208"/>
    <lineage>
        <taxon>Bacteria</taxon>
        <taxon>Bacillati</taxon>
        <taxon>Bacillota</taxon>
        <taxon>Clostridia</taxon>
        <taxon>Eubacteriales</taxon>
        <taxon>Clostridiaceae</taxon>
        <taxon>Clostridium</taxon>
    </lineage>
</organism>
<dbReference type="Pfam" id="PF04198">
    <property type="entry name" value="Sugar-bind"/>
    <property type="match status" value="1"/>
</dbReference>
<dbReference type="GO" id="GO:0030246">
    <property type="term" value="F:carbohydrate binding"/>
    <property type="evidence" value="ECO:0007669"/>
    <property type="project" value="InterPro"/>
</dbReference>
<keyword evidence="2" id="KW-0805">Transcription regulation</keyword>
<dbReference type="Gene3D" id="3.40.50.1360">
    <property type="match status" value="1"/>
</dbReference>
<proteinExistence type="inferred from homology"/>
<evidence type="ECO:0000256" key="3">
    <source>
        <dbReference type="ARBA" id="ARBA00023125"/>
    </source>
</evidence>
<reference evidence="6" key="1">
    <citation type="submission" date="2021-03" db="EMBL/GenBank/DDBJ databases">
        <title>Taxonomic study of Clostridium polyendosporum from meadow-gley soil under rice.</title>
        <authorList>
            <person name="Kobayashi H."/>
            <person name="Tanizawa Y."/>
            <person name="Yagura M."/>
        </authorList>
    </citation>
    <scope>NUCLEOTIDE SEQUENCE</scope>
    <source>
        <strain evidence="6">JCM 30710</strain>
    </source>
</reference>
<comment type="caution">
    <text evidence="6">The sequence shown here is derived from an EMBL/GenBank/DDBJ whole genome shotgun (WGS) entry which is preliminary data.</text>
</comment>
<evidence type="ECO:0000256" key="1">
    <source>
        <dbReference type="ARBA" id="ARBA00010466"/>
    </source>
</evidence>
<dbReference type="InterPro" id="IPR037171">
    <property type="entry name" value="NagB/RpiA_transferase-like"/>
</dbReference>
<evidence type="ECO:0000259" key="5">
    <source>
        <dbReference type="Pfam" id="PF04198"/>
    </source>
</evidence>
<dbReference type="PANTHER" id="PTHR34294">
    <property type="entry name" value="TRANSCRIPTIONAL REGULATOR-RELATED"/>
    <property type="match status" value="1"/>
</dbReference>
<dbReference type="GO" id="GO:0003677">
    <property type="term" value="F:DNA binding"/>
    <property type="evidence" value="ECO:0007669"/>
    <property type="project" value="UniProtKB-KW"/>
</dbReference>
<dbReference type="EMBL" id="BOPZ01000001">
    <property type="protein sequence ID" value="GIM27500.1"/>
    <property type="molecule type" value="Genomic_DNA"/>
</dbReference>
<sequence>MKEYEVMNESEKLSFLAELSTMYYELNMTQAEIAAKLSTTRFKVSKLLQESRDKNVVQITINQPRERVYDIESELKKRFNLKQAIVLDNKVLPYEETLYTLGKLGAEYLDNIITENSIIGVLWGTTMFNLVKNLKPRKKLPITAVQILGAAAKDDPIVDAPELIRQIASAYGGKYKYLYAPLYIDNDYARKALIQEPFINDTLFLANKADIIITGIGTMDALTSSTLWSNYLAQRSELSKQKAIGCIFAHVFDINGKEANVDINKKVIGVDLDTLRQVEYKVGIAAGKFKAEAILGALRGKYINVLITDDRTATKVLSLDSLQQDYKLRG</sequence>
<dbReference type="Gene3D" id="1.10.10.60">
    <property type="entry name" value="Homeodomain-like"/>
    <property type="match status" value="1"/>
</dbReference>
<protein>
    <submittedName>
        <fullName evidence="6">DeoR family transcriptional regulator</fullName>
    </submittedName>
</protein>
<keyword evidence="7" id="KW-1185">Reference proteome</keyword>
<name>A0A919RW01_9CLOT</name>
<dbReference type="InterPro" id="IPR051054">
    <property type="entry name" value="SorC_transcr_regulators"/>
</dbReference>
<keyword evidence="3" id="KW-0238">DNA-binding</keyword>